<keyword evidence="2" id="KW-0812">Transmembrane</keyword>
<dbReference type="OrthoDB" id="3249582at2759"/>
<dbReference type="EMBL" id="JAACJM010000010">
    <property type="protein sequence ID" value="KAF5370889.1"/>
    <property type="molecule type" value="Genomic_DNA"/>
</dbReference>
<proteinExistence type="predicted"/>
<keyword evidence="2" id="KW-1133">Transmembrane helix</keyword>
<keyword evidence="2" id="KW-0472">Membrane</keyword>
<evidence type="ECO:0000256" key="2">
    <source>
        <dbReference type="SAM" id="Phobius"/>
    </source>
</evidence>
<dbReference type="AlphaFoldDB" id="A0A8H5GTU4"/>
<evidence type="ECO:0000313" key="4">
    <source>
        <dbReference type="Proteomes" id="UP000559256"/>
    </source>
</evidence>
<evidence type="ECO:0000313" key="3">
    <source>
        <dbReference type="EMBL" id="KAF5370889.1"/>
    </source>
</evidence>
<accession>A0A8H5GTU4</accession>
<dbReference type="Proteomes" id="UP000559256">
    <property type="component" value="Unassembled WGS sequence"/>
</dbReference>
<name>A0A8H5GTU4_9AGAR</name>
<feature type="region of interest" description="Disordered" evidence="1">
    <location>
        <begin position="136"/>
        <end position="175"/>
    </location>
</feature>
<evidence type="ECO:0000256" key="1">
    <source>
        <dbReference type="SAM" id="MobiDB-lite"/>
    </source>
</evidence>
<keyword evidence="4" id="KW-1185">Reference proteome</keyword>
<protein>
    <submittedName>
        <fullName evidence="3">Uncharacterized protein</fullName>
    </submittedName>
</protein>
<gene>
    <name evidence="3" type="ORF">D9758_002039</name>
</gene>
<comment type="caution">
    <text evidence="3">The sequence shown here is derived from an EMBL/GenBank/DDBJ whole genome shotgun (WGS) entry which is preliminary data.</text>
</comment>
<feature type="transmembrane region" description="Helical" evidence="2">
    <location>
        <begin position="81"/>
        <end position="104"/>
    </location>
</feature>
<feature type="transmembrane region" description="Helical" evidence="2">
    <location>
        <begin position="22"/>
        <end position="45"/>
    </location>
</feature>
<reference evidence="3 4" key="1">
    <citation type="journal article" date="2020" name="ISME J.">
        <title>Uncovering the hidden diversity of litter-decomposition mechanisms in mushroom-forming fungi.</title>
        <authorList>
            <person name="Floudas D."/>
            <person name="Bentzer J."/>
            <person name="Ahren D."/>
            <person name="Johansson T."/>
            <person name="Persson P."/>
            <person name="Tunlid A."/>
        </authorList>
    </citation>
    <scope>NUCLEOTIDE SEQUENCE [LARGE SCALE GENOMIC DNA]</scope>
    <source>
        <strain evidence="3 4">CBS 291.85</strain>
    </source>
</reference>
<organism evidence="3 4">
    <name type="scientific">Tetrapyrgos nigripes</name>
    <dbReference type="NCBI Taxonomy" id="182062"/>
    <lineage>
        <taxon>Eukaryota</taxon>
        <taxon>Fungi</taxon>
        <taxon>Dikarya</taxon>
        <taxon>Basidiomycota</taxon>
        <taxon>Agaricomycotina</taxon>
        <taxon>Agaricomycetes</taxon>
        <taxon>Agaricomycetidae</taxon>
        <taxon>Agaricales</taxon>
        <taxon>Marasmiineae</taxon>
        <taxon>Marasmiaceae</taxon>
        <taxon>Tetrapyrgos</taxon>
    </lineage>
</organism>
<sequence length="200" mass="22720">MFQLAGFRFIGAIVRKQVFVQIYAYFTYVHFFINVAVAAYLLYIITHVSETAVDKLCDNTIKNAQGQEQCGGVLKFARGVYLAVAALVLLIELYGALIVTRYLNQIQNEKRAIRESYRLSSYAFTIPKQAQYSNLSDQIPSESHSSPPPPLSPKWKDTEVFDPYQGNSEHPRYDTSYTGFAYDSVPTVEEGHDHRAQTHH</sequence>